<keyword evidence="1" id="KW-0472">Membrane</keyword>
<accession>A0A367YQD7</accession>
<reference evidence="2 3" key="1">
    <citation type="submission" date="2018-07" db="EMBL/GenBank/DDBJ databases">
        <title>Desertimonas flava gen. nov. sp. nov.</title>
        <authorList>
            <person name="Liu S."/>
        </authorList>
    </citation>
    <scope>NUCLEOTIDE SEQUENCE [LARGE SCALE GENOMIC DNA]</scope>
    <source>
        <strain evidence="2 3">16Sb5-5</strain>
    </source>
</reference>
<name>A0A367YQD7_9ACTN</name>
<keyword evidence="3" id="KW-1185">Reference proteome</keyword>
<evidence type="ECO:0000313" key="2">
    <source>
        <dbReference type="EMBL" id="RCK68038.1"/>
    </source>
</evidence>
<feature type="transmembrane region" description="Helical" evidence="1">
    <location>
        <begin position="95"/>
        <end position="114"/>
    </location>
</feature>
<keyword evidence="1" id="KW-0812">Transmembrane</keyword>
<dbReference type="RefSeq" id="WP_114128178.1">
    <property type="nucleotide sequence ID" value="NZ_QOUI01000015.1"/>
</dbReference>
<comment type="caution">
    <text evidence="2">The sequence shown here is derived from an EMBL/GenBank/DDBJ whole genome shotgun (WGS) entry which is preliminary data.</text>
</comment>
<organism evidence="2 3">
    <name type="scientific">Desertihabitans brevis</name>
    <dbReference type="NCBI Taxonomy" id="2268447"/>
    <lineage>
        <taxon>Bacteria</taxon>
        <taxon>Bacillati</taxon>
        <taxon>Actinomycetota</taxon>
        <taxon>Actinomycetes</taxon>
        <taxon>Propionibacteriales</taxon>
        <taxon>Propionibacteriaceae</taxon>
        <taxon>Desertihabitans</taxon>
    </lineage>
</organism>
<feature type="transmembrane region" description="Helical" evidence="1">
    <location>
        <begin position="68"/>
        <end position="88"/>
    </location>
</feature>
<dbReference type="AlphaFoldDB" id="A0A367YQD7"/>
<feature type="transmembrane region" description="Helical" evidence="1">
    <location>
        <begin position="173"/>
        <end position="193"/>
    </location>
</feature>
<dbReference type="EMBL" id="QOUI01000015">
    <property type="protein sequence ID" value="RCK68038.1"/>
    <property type="molecule type" value="Genomic_DNA"/>
</dbReference>
<proteinExistence type="predicted"/>
<feature type="transmembrane region" description="Helical" evidence="1">
    <location>
        <begin position="134"/>
        <end position="152"/>
    </location>
</feature>
<keyword evidence="1" id="KW-1133">Transmembrane helix</keyword>
<gene>
    <name evidence="2" type="ORF">DT076_18480</name>
</gene>
<evidence type="ECO:0000313" key="3">
    <source>
        <dbReference type="Proteomes" id="UP000252770"/>
    </source>
</evidence>
<evidence type="ECO:0000256" key="1">
    <source>
        <dbReference type="SAM" id="Phobius"/>
    </source>
</evidence>
<sequence>MRTVRRPLQIIRDHLRPYLVLNAVMYGLLLLGVALGLLFPQLNAARVEGLDTDGTTDLVVSLLTNPPLFALTILAVNVFTVSLASIILPSLVIPFAGIAVFAYRAVTIGITLAPNGSTTWAVLVPHSLTALIEFQAYILLTLGVWVHGWAWLRPSTVHAANRRQGYLRGLRSLGWLALAALALLVLGAVYEALSLRYLVPVLAGV</sequence>
<protein>
    <submittedName>
        <fullName evidence="2">Stage II sporulation protein M</fullName>
    </submittedName>
</protein>
<dbReference type="Proteomes" id="UP000252770">
    <property type="component" value="Unassembled WGS sequence"/>
</dbReference>